<evidence type="ECO:0000256" key="1">
    <source>
        <dbReference type="ARBA" id="ARBA00004937"/>
    </source>
</evidence>
<dbReference type="GO" id="GO:0006006">
    <property type="term" value="P:glucose metabolic process"/>
    <property type="evidence" value="ECO:0007669"/>
    <property type="project" value="UniProtKB-KW"/>
</dbReference>
<keyword evidence="3 6" id="KW-0521">NADP</keyword>
<evidence type="ECO:0000313" key="10">
    <source>
        <dbReference type="Proteomes" id="UP000000450"/>
    </source>
</evidence>
<feature type="binding site" evidence="6">
    <location>
        <position position="210"/>
    </location>
    <ligand>
        <name>substrate</name>
    </ligand>
</feature>
<comment type="catalytic activity">
    <reaction evidence="6">
        <text>D-glucose 6-phosphate + NADP(+) = 6-phospho-D-glucono-1,5-lactone + NADPH + H(+)</text>
        <dbReference type="Rhea" id="RHEA:15841"/>
        <dbReference type="ChEBI" id="CHEBI:15378"/>
        <dbReference type="ChEBI" id="CHEBI:57783"/>
        <dbReference type="ChEBI" id="CHEBI:57955"/>
        <dbReference type="ChEBI" id="CHEBI:58349"/>
        <dbReference type="ChEBI" id="CHEBI:61548"/>
        <dbReference type="EC" id="1.1.1.49"/>
    </reaction>
</comment>
<sequence>MSFDLVLFGGTGDLAWRKLLPALFQAFRHGSLPPQGRIIGVARDALSDGDYRALIARRFADVEGEKRPSDEEFERFAALLQYQRMDLSQPEDYALLARRLHERHADTVVMYLATAPALFTTVCEQLGAAGLATPATRVVLEKPLGHDLASNRAINAAVRSVFDERQIFRIDHYLGKPSVQNLLALRFGNALFEPLWRRETVASIEITMAEQLGVEQRGAFYDQTGALRDMVQNHALQLLCAIAMEPPINAHADAIRDEKLKVLRSLSTWTPATLLRDVVRGQYSTGTTACEGVRAYADEDGVAPGSTTETFVALRTEIANWRWAGVPFYIRTGKRLAAREAHIAINFRPTPHAIYRTPLGAANRLVIHLQPRDGLALHLFAAGQEKRGMRISEAQALAPVQLDLDFDQRFGSQRVGAYERLLLDVIAGRLNLFVRADEQEAAWHWVEPIMQAWAEQDARGEGPRPYAAGSWGPSAASALVAREGHTWMEEC</sequence>
<dbReference type="Pfam" id="PF00479">
    <property type="entry name" value="G6PD_N"/>
    <property type="match status" value="1"/>
</dbReference>
<organism evidence="9 10">
    <name type="scientific">Acidovorax ebreus (strain TPSY)</name>
    <name type="common">Diaphorobacter sp. (strain TPSY)</name>
    <dbReference type="NCBI Taxonomy" id="535289"/>
    <lineage>
        <taxon>Bacteria</taxon>
        <taxon>Pseudomonadati</taxon>
        <taxon>Pseudomonadota</taxon>
        <taxon>Betaproteobacteria</taxon>
        <taxon>Burkholderiales</taxon>
        <taxon>Comamonadaceae</taxon>
        <taxon>Diaphorobacter</taxon>
    </lineage>
</organism>
<dbReference type="NCBIfam" id="NF009492">
    <property type="entry name" value="PRK12853.1-3"/>
    <property type="match status" value="1"/>
</dbReference>
<evidence type="ECO:0000256" key="5">
    <source>
        <dbReference type="ARBA" id="ARBA00023277"/>
    </source>
</evidence>
<comment type="pathway">
    <text evidence="1 6">Carbohydrate degradation; pentose phosphate pathway; D-ribulose 5-phosphate from D-glucose 6-phosphate (oxidative stage): step 1/3.</text>
</comment>
<evidence type="ECO:0000256" key="3">
    <source>
        <dbReference type="ARBA" id="ARBA00022857"/>
    </source>
</evidence>
<dbReference type="InterPro" id="IPR036291">
    <property type="entry name" value="NAD(P)-bd_dom_sf"/>
</dbReference>
<dbReference type="Gene3D" id="3.40.50.720">
    <property type="entry name" value="NAD(P)-binding Rossmann-like Domain"/>
    <property type="match status" value="1"/>
</dbReference>
<protein>
    <recommendedName>
        <fullName evidence="6">Glucose-6-phosphate 1-dehydrogenase</fullName>
        <shortName evidence="6">G6PD</shortName>
        <ecNumber evidence="6">1.1.1.49</ecNumber>
    </recommendedName>
</protein>
<evidence type="ECO:0000313" key="9">
    <source>
        <dbReference type="EMBL" id="ACM32153.1"/>
    </source>
</evidence>
<feature type="binding site" evidence="6">
    <location>
        <position position="142"/>
    </location>
    <ligand>
        <name>NADP(+)</name>
        <dbReference type="ChEBI" id="CHEBI:58349"/>
    </ligand>
</feature>
<dbReference type="InterPro" id="IPR001282">
    <property type="entry name" value="G6P_DH"/>
</dbReference>
<dbReference type="EMBL" id="CP001392">
    <property type="protein sequence ID" value="ACM32153.1"/>
    <property type="molecule type" value="Genomic_DNA"/>
</dbReference>
<comment type="function">
    <text evidence="6">Catalyzes the oxidation of glucose 6-phosphate to 6-phosphogluconolactone.</text>
</comment>
<dbReference type="GO" id="GO:0005829">
    <property type="term" value="C:cytosol"/>
    <property type="evidence" value="ECO:0007669"/>
    <property type="project" value="TreeGrafter"/>
</dbReference>
<proteinExistence type="inferred from homology"/>
<dbReference type="Pfam" id="PF02781">
    <property type="entry name" value="G6PD_C"/>
    <property type="match status" value="1"/>
</dbReference>
<dbReference type="GO" id="GO:0009051">
    <property type="term" value="P:pentose-phosphate shunt, oxidative branch"/>
    <property type="evidence" value="ECO:0007669"/>
    <property type="project" value="TreeGrafter"/>
</dbReference>
<evidence type="ECO:0000256" key="4">
    <source>
        <dbReference type="ARBA" id="ARBA00023002"/>
    </source>
</evidence>
<feature type="binding site" evidence="6">
    <location>
        <position position="176"/>
    </location>
    <ligand>
        <name>substrate</name>
    </ligand>
</feature>
<evidence type="ECO:0000256" key="2">
    <source>
        <dbReference type="ARBA" id="ARBA00022526"/>
    </source>
</evidence>
<dbReference type="GO" id="GO:0004345">
    <property type="term" value="F:glucose-6-phosphate dehydrogenase activity"/>
    <property type="evidence" value="ECO:0007669"/>
    <property type="project" value="UniProtKB-UniRule"/>
</dbReference>
<evidence type="ECO:0000259" key="7">
    <source>
        <dbReference type="Pfam" id="PF00479"/>
    </source>
</evidence>
<feature type="binding site" evidence="6">
    <location>
        <position position="43"/>
    </location>
    <ligand>
        <name>NADP(+)</name>
        <dbReference type="ChEBI" id="CHEBI:58349"/>
    </ligand>
</feature>
<dbReference type="PANTHER" id="PTHR23429:SF0">
    <property type="entry name" value="GLUCOSE-6-PHOSPHATE 1-DEHYDROGENASE"/>
    <property type="match status" value="1"/>
</dbReference>
<dbReference type="PIRSF" id="PIRSF000110">
    <property type="entry name" value="G6PD"/>
    <property type="match status" value="1"/>
</dbReference>
<comment type="caution">
    <text evidence="6">Lacks conserved residue(s) required for the propagation of feature annotation.</text>
</comment>
<feature type="active site" description="Proton acceptor" evidence="6">
    <location>
        <position position="234"/>
    </location>
</feature>
<dbReference type="PRINTS" id="PR00079">
    <property type="entry name" value="G6PDHDRGNASE"/>
</dbReference>
<dbReference type="RefSeq" id="WP_012655674.1">
    <property type="nucleotide sequence ID" value="NC_011992.1"/>
</dbReference>
<reference evidence="9 10" key="1">
    <citation type="journal article" date="2010" name="J. Bacteriol.">
        <title>Completed genome sequence of the anaerobic iron-oxidizing bacterium Acidovorax ebreus strain TPSY.</title>
        <authorList>
            <person name="Byrne-Bailey K.G."/>
            <person name="Weber K.A."/>
            <person name="Chair A.H."/>
            <person name="Bose S."/>
            <person name="Knox T."/>
            <person name="Spanbauer T.L."/>
            <person name="Chertkov O."/>
            <person name="Coates J.D."/>
        </authorList>
    </citation>
    <scope>NUCLEOTIDE SEQUENCE [LARGE SCALE GENOMIC DNA]</scope>
    <source>
        <strain evidence="9 10">TPSY</strain>
    </source>
</reference>
<comment type="similarity">
    <text evidence="6">Belongs to the glucose-6-phosphate dehydrogenase family.</text>
</comment>
<dbReference type="Gene3D" id="3.30.360.10">
    <property type="entry name" value="Dihydrodipicolinate Reductase, domain 2"/>
    <property type="match status" value="1"/>
</dbReference>
<keyword evidence="10" id="KW-1185">Reference proteome</keyword>
<feature type="binding site" evidence="6">
    <location>
        <position position="172"/>
    </location>
    <ligand>
        <name>substrate</name>
    </ligand>
</feature>
<gene>
    <name evidence="6" type="primary">zwf</name>
    <name evidence="9" type="ordered locus">Dtpsy_0673</name>
</gene>
<feature type="binding site" evidence="6">
    <location>
        <begin position="86"/>
        <end position="87"/>
    </location>
    <ligand>
        <name>NADP(+)</name>
        <dbReference type="ChEBI" id="CHEBI:58349"/>
    </ligand>
</feature>
<feature type="binding site" evidence="6">
    <location>
        <position position="334"/>
    </location>
    <ligand>
        <name>substrate</name>
    </ligand>
</feature>
<keyword evidence="2 6" id="KW-0313">Glucose metabolism</keyword>
<accession>A0A9J9Q505</accession>
<keyword evidence="4 6" id="KW-0560">Oxidoreductase</keyword>
<evidence type="ECO:0000259" key="8">
    <source>
        <dbReference type="Pfam" id="PF02781"/>
    </source>
</evidence>
<dbReference type="GO" id="GO:0050661">
    <property type="term" value="F:NADP binding"/>
    <property type="evidence" value="ECO:0007669"/>
    <property type="project" value="UniProtKB-UniRule"/>
</dbReference>
<dbReference type="SUPFAM" id="SSF51735">
    <property type="entry name" value="NAD(P)-binding Rossmann-fold domains"/>
    <property type="match status" value="1"/>
</dbReference>
<name>A0A9J9Q505_ACIET</name>
<feature type="domain" description="Glucose-6-phosphate dehydrogenase C-terminal" evidence="8">
    <location>
        <begin position="183"/>
        <end position="487"/>
    </location>
</feature>
<dbReference type="NCBIfam" id="TIGR00871">
    <property type="entry name" value="zwf"/>
    <property type="match status" value="1"/>
</dbReference>
<dbReference type="SUPFAM" id="SSF55347">
    <property type="entry name" value="Glyceraldehyde-3-phosphate dehydrogenase-like, C-terminal domain"/>
    <property type="match status" value="1"/>
</dbReference>
<feature type="domain" description="Glucose-6-phosphate dehydrogenase NAD-binding" evidence="7">
    <location>
        <begin position="6"/>
        <end position="181"/>
    </location>
</feature>
<dbReference type="AlphaFoldDB" id="A0A9J9Q505"/>
<dbReference type="Proteomes" id="UP000000450">
    <property type="component" value="Chromosome"/>
</dbReference>
<evidence type="ECO:0000256" key="6">
    <source>
        <dbReference type="HAMAP-Rule" id="MF_00966"/>
    </source>
</evidence>
<dbReference type="InterPro" id="IPR022675">
    <property type="entry name" value="G6P_DH_C"/>
</dbReference>
<dbReference type="EC" id="1.1.1.49" evidence="6"/>
<keyword evidence="5 6" id="KW-0119">Carbohydrate metabolism</keyword>
<dbReference type="PANTHER" id="PTHR23429">
    <property type="entry name" value="GLUCOSE-6-PHOSPHATE 1-DEHYDROGENASE G6PD"/>
    <property type="match status" value="1"/>
</dbReference>
<feature type="binding site" evidence="6">
    <location>
        <position position="229"/>
    </location>
    <ligand>
        <name>substrate</name>
    </ligand>
</feature>
<dbReference type="HAMAP" id="MF_00966">
    <property type="entry name" value="G6PD"/>
    <property type="match status" value="1"/>
</dbReference>
<dbReference type="KEGG" id="dia:Dtpsy_0673"/>
<dbReference type="InterPro" id="IPR022674">
    <property type="entry name" value="G6P_DH_NAD-bd"/>
</dbReference>